<protein>
    <recommendedName>
        <fullName evidence="4">FlgO domain-containing protein</fullName>
    </recommendedName>
</protein>
<feature type="chain" id="PRO_5015877150" description="FlgO domain-containing protein" evidence="1">
    <location>
        <begin position="39"/>
        <end position="190"/>
    </location>
</feature>
<evidence type="ECO:0008006" key="4">
    <source>
        <dbReference type="Google" id="ProtNLM"/>
    </source>
</evidence>
<comment type="caution">
    <text evidence="2">The sequence shown here is derived from an EMBL/GenBank/DDBJ whole genome shotgun (WGS) entry which is preliminary data.</text>
</comment>
<gene>
    <name evidence="2" type="ORF">DI603_08720</name>
</gene>
<evidence type="ECO:0000313" key="2">
    <source>
        <dbReference type="EMBL" id="PZP33438.1"/>
    </source>
</evidence>
<keyword evidence="1" id="KW-0732">Signal</keyword>
<proteinExistence type="predicted"/>
<evidence type="ECO:0000313" key="3">
    <source>
        <dbReference type="Proteomes" id="UP000249633"/>
    </source>
</evidence>
<reference evidence="2 3" key="1">
    <citation type="submission" date="2017-08" db="EMBL/GenBank/DDBJ databases">
        <title>Infants hospitalized years apart are colonized by the same room-sourced microbial strains.</title>
        <authorList>
            <person name="Brooks B."/>
            <person name="Olm M.R."/>
            <person name="Firek B.A."/>
            <person name="Baker R."/>
            <person name="Thomas B.C."/>
            <person name="Morowitz M.J."/>
            <person name="Banfield J.F."/>
        </authorList>
    </citation>
    <scope>NUCLEOTIDE SEQUENCE [LARGE SCALE GENOMIC DNA]</scope>
    <source>
        <strain evidence="2">S2_012_000_R2_81</strain>
    </source>
</reference>
<name>A0A2W5DRY0_9BURK</name>
<dbReference type="EMBL" id="QFOD01000006">
    <property type="protein sequence ID" value="PZP33438.1"/>
    <property type="molecule type" value="Genomic_DNA"/>
</dbReference>
<dbReference type="AlphaFoldDB" id="A0A2W5DRY0"/>
<organism evidence="2 3">
    <name type="scientific">Roseateles depolymerans</name>
    <dbReference type="NCBI Taxonomy" id="76731"/>
    <lineage>
        <taxon>Bacteria</taxon>
        <taxon>Pseudomonadati</taxon>
        <taxon>Pseudomonadota</taxon>
        <taxon>Betaproteobacteria</taxon>
        <taxon>Burkholderiales</taxon>
        <taxon>Sphaerotilaceae</taxon>
        <taxon>Roseateles</taxon>
    </lineage>
</organism>
<evidence type="ECO:0000256" key="1">
    <source>
        <dbReference type="SAM" id="SignalP"/>
    </source>
</evidence>
<accession>A0A2W5DRY0</accession>
<dbReference type="Proteomes" id="UP000249633">
    <property type="component" value="Unassembled WGS sequence"/>
</dbReference>
<sequence>MTRRHDLTRRGRGLRRAMGWTTLLLSALLGVAAAPATAQSQPCHLVFGQARNESAPGTPDWEALNQDFNSQVAHALEAAGRRAESMTVPALVIDPQTAGLALLQRADELGCRTLVETTVFADDQQTLVLRLRVYPLLPQLGEDASIVGLRIGSPLFVTQREFELDALARIRPGLIGEQMAGEYLQRDAGR</sequence>
<feature type="signal peptide" evidence="1">
    <location>
        <begin position="1"/>
        <end position="38"/>
    </location>
</feature>